<dbReference type="RefSeq" id="WP_245958952.1">
    <property type="nucleotide sequence ID" value="NZ_QWKZ01000087.1"/>
</dbReference>
<feature type="domain" description="Alpha/beta hydrolase fold-5" evidence="2">
    <location>
        <begin position="71"/>
        <end position="230"/>
    </location>
</feature>
<gene>
    <name evidence="3" type="ORF">Mlute_02283</name>
</gene>
<comment type="caution">
    <text evidence="3">The sequence shown here is derived from an EMBL/GenBank/DDBJ whole genome shotgun (WGS) entry which is preliminary data.</text>
</comment>
<evidence type="ECO:0000313" key="4">
    <source>
        <dbReference type="Proteomes" id="UP000265800"/>
    </source>
</evidence>
<evidence type="ECO:0000313" key="3">
    <source>
        <dbReference type="EMBL" id="RIH83155.1"/>
    </source>
</evidence>
<sequence>MRLSKHHVFWLAFLGGLLFFAGAMVWYTRQALRPYPADPEALKALEPAPGLEVRATPYGWVFIPREARGGLAFYPGGLVEPEAYAPVLRRIAGAGYRVALLRVRYNLAVTEQGKARQPIAEAPGLRWAVGGHSLGGVVASNFAASNPDARALVMWAAYPQNDLSSRPLPTLALFGEKDGRISAEQLEAHKSKFPPGTRFVVLPGLNHAGFGAYGPQRGDNPAALPKEAGWDQVAQRTVAFLREALDSPP</sequence>
<feature type="transmembrane region" description="Helical" evidence="1">
    <location>
        <begin position="7"/>
        <end position="27"/>
    </location>
</feature>
<dbReference type="Proteomes" id="UP000265800">
    <property type="component" value="Unassembled WGS sequence"/>
</dbReference>
<dbReference type="AlphaFoldDB" id="A0A399EG93"/>
<proteinExistence type="predicted"/>
<dbReference type="SUPFAM" id="SSF53474">
    <property type="entry name" value="alpha/beta-Hydrolases"/>
    <property type="match status" value="1"/>
</dbReference>
<dbReference type="InterPro" id="IPR029058">
    <property type="entry name" value="AB_hydrolase_fold"/>
</dbReference>
<reference evidence="3 4" key="1">
    <citation type="submission" date="2018-08" db="EMBL/GenBank/DDBJ databases">
        <title>Meiothermus luteus KCTC 52599 genome sequencing project.</title>
        <authorList>
            <person name="Da Costa M.S."/>
            <person name="Albuquerque L."/>
            <person name="Raposo P."/>
            <person name="Froufe H.J.C."/>
            <person name="Barroso C.S."/>
            <person name="Egas C."/>
        </authorList>
    </citation>
    <scope>NUCLEOTIDE SEQUENCE [LARGE SCALE GENOMIC DNA]</scope>
    <source>
        <strain evidence="3 4">KCTC 52599</strain>
    </source>
</reference>
<protein>
    <submittedName>
        <fullName evidence="3">Pimelyl-[acyl-carrier protein] methyl ester esterase</fullName>
    </submittedName>
</protein>
<dbReference type="Gene3D" id="3.40.50.1820">
    <property type="entry name" value="alpha/beta hydrolase"/>
    <property type="match status" value="1"/>
</dbReference>
<organism evidence="3 4">
    <name type="scientific">Meiothermus luteus</name>
    <dbReference type="NCBI Taxonomy" id="2026184"/>
    <lineage>
        <taxon>Bacteria</taxon>
        <taxon>Thermotogati</taxon>
        <taxon>Deinococcota</taxon>
        <taxon>Deinococci</taxon>
        <taxon>Thermales</taxon>
        <taxon>Thermaceae</taxon>
        <taxon>Meiothermus</taxon>
    </lineage>
</organism>
<keyword evidence="1" id="KW-0812">Transmembrane</keyword>
<dbReference type="GO" id="GO:0016787">
    <property type="term" value="F:hydrolase activity"/>
    <property type="evidence" value="ECO:0007669"/>
    <property type="project" value="InterPro"/>
</dbReference>
<name>A0A399EG93_9DEIN</name>
<keyword evidence="1" id="KW-1133">Transmembrane helix</keyword>
<dbReference type="InterPro" id="IPR029059">
    <property type="entry name" value="AB_hydrolase_5"/>
</dbReference>
<dbReference type="Pfam" id="PF12695">
    <property type="entry name" value="Abhydrolase_5"/>
    <property type="match status" value="1"/>
</dbReference>
<keyword evidence="4" id="KW-1185">Reference proteome</keyword>
<evidence type="ECO:0000259" key="2">
    <source>
        <dbReference type="Pfam" id="PF12695"/>
    </source>
</evidence>
<evidence type="ECO:0000256" key="1">
    <source>
        <dbReference type="SAM" id="Phobius"/>
    </source>
</evidence>
<keyword evidence="1" id="KW-0472">Membrane</keyword>
<accession>A0A399EG93</accession>
<dbReference type="EMBL" id="QWKZ01000087">
    <property type="protein sequence ID" value="RIH83155.1"/>
    <property type="molecule type" value="Genomic_DNA"/>
</dbReference>